<dbReference type="InterPro" id="IPR014284">
    <property type="entry name" value="RNA_pol_sigma-70_dom"/>
</dbReference>
<dbReference type="Gene3D" id="1.20.120.1810">
    <property type="match status" value="1"/>
</dbReference>
<dbReference type="InterPro" id="IPR013324">
    <property type="entry name" value="RNA_pol_sigma_r3/r4-like"/>
</dbReference>
<feature type="domain" description="RNA polymerase sigma-70 region 2" evidence="7">
    <location>
        <begin position="10"/>
        <end position="74"/>
    </location>
</feature>
<feature type="domain" description="RNA polymerase sigma-70 region 3" evidence="6">
    <location>
        <begin position="86"/>
        <end position="142"/>
    </location>
</feature>
<keyword evidence="10" id="KW-1185">Reference proteome</keyword>
<dbReference type="Gene3D" id="1.10.10.10">
    <property type="entry name" value="Winged helix-like DNA-binding domain superfamily/Winged helix DNA-binding domain"/>
    <property type="match status" value="2"/>
</dbReference>
<dbReference type="GO" id="GO:0016987">
    <property type="term" value="F:sigma factor activity"/>
    <property type="evidence" value="ECO:0007669"/>
    <property type="project" value="UniProtKB-KW"/>
</dbReference>
<evidence type="ECO:0000256" key="1">
    <source>
        <dbReference type="ARBA" id="ARBA00023015"/>
    </source>
</evidence>
<dbReference type="InterPro" id="IPR050239">
    <property type="entry name" value="Sigma-70_RNA_pol_init_factors"/>
</dbReference>
<keyword evidence="4" id="KW-0804">Transcription</keyword>
<dbReference type="Proteomes" id="UP000021369">
    <property type="component" value="Unassembled WGS sequence"/>
</dbReference>
<evidence type="ECO:0000313" key="10">
    <source>
        <dbReference type="Proteomes" id="UP000021369"/>
    </source>
</evidence>
<protein>
    <submittedName>
        <fullName evidence="9">FliA/WhiG subfamily RNA polymerase sigma-28 subunit</fullName>
    </submittedName>
</protein>
<dbReference type="InterPro" id="IPR007624">
    <property type="entry name" value="RNA_pol_sigma70_r3"/>
</dbReference>
<dbReference type="InterPro" id="IPR013325">
    <property type="entry name" value="RNA_pol_sigma_r2"/>
</dbReference>
<dbReference type="CDD" id="cd06171">
    <property type="entry name" value="Sigma70_r4"/>
    <property type="match status" value="1"/>
</dbReference>
<dbReference type="EMBL" id="JEOB01000001">
    <property type="protein sequence ID" value="EXM40572.1"/>
    <property type="molecule type" value="Genomic_DNA"/>
</dbReference>
<evidence type="ECO:0000259" key="7">
    <source>
        <dbReference type="Pfam" id="PF04542"/>
    </source>
</evidence>
<name>A0A011V502_RUMAL</name>
<keyword evidence="1" id="KW-0805">Transcription regulation</keyword>
<dbReference type="Pfam" id="PF04545">
    <property type="entry name" value="Sigma70_r4"/>
    <property type="match status" value="1"/>
</dbReference>
<dbReference type="GO" id="GO:0006352">
    <property type="term" value="P:DNA-templated transcription initiation"/>
    <property type="evidence" value="ECO:0007669"/>
    <property type="project" value="InterPro"/>
</dbReference>
<evidence type="ECO:0000256" key="4">
    <source>
        <dbReference type="ARBA" id="ARBA00023163"/>
    </source>
</evidence>
<dbReference type="InterPro" id="IPR007627">
    <property type="entry name" value="RNA_pol_sigma70_r2"/>
</dbReference>
<gene>
    <name evidence="9" type="ORF">RASY3_01745</name>
</gene>
<dbReference type="RefSeq" id="WP_037284613.1">
    <property type="nucleotide sequence ID" value="NZ_JEOB01000001.1"/>
</dbReference>
<dbReference type="Pfam" id="PF04539">
    <property type="entry name" value="Sigma70_r3"/>
    <property type="match status" value="1"/>
</dbReference>
<sequence length="218" mass="24305">MSREDSYLPEDNLGLVHLCANRFRSRGIEYDDLYSAGCVGLVKASKAFDDSRGVKFSTYAVPVILGEIKRLFRDGGTVKVSRSLKELSLKITRTTRNFTNEKGREPTVTELSELLTADPEDIIAALNSSQPALSLTMGDEDGDSQTDLPVDPPDEDITDKLALRQVLAELSDEDRKLIDLRYFKGLTQTKAAGILGMTQVQVSRREKKLLTYMRTKLI</sequence>
<reference evidence="9 10" key="1">
    <citation type="submission" date="2013-06" db="EMBL/GenBank/DDBJ databases">
        <title>Rumen cellulosomics: divergent fiber-degrading strategies revealed by comparative genome-wide analysis of six Ruminococcal strains.</title>
        <authorList>
            <person name="Dassa B."/>
            <person name="Borovok I."/>
            <person name="Lamed R."/>
            <person name="Flint H."/>
            <person name="Yeoman C.J."/>
            <person name="White B."/>
            <person name="Bayer E.A."/>
        </authorList>
    </citation>
    <scope>NUCLEOTIDE SEQUENCE [LARGE SCALE GENOMIC DNA]</scope>
    <source>
        <strain evidence="9 10">SY3</strain>
    </source>
</reference>
<feature type="region of interest" description="Disordered" evidence="5">
    <location>
        <begin position="134"/>
        <end position="154"/>
    </location>
</feature>
<evidence type="ECO:0000259" key="8">
    <source>
        <dbReference type="Pfam" id="PF04545"/>
    </source>
</evidence>
<accession>A0A011V502</accession>
<dbReference type="Pfam" id="PF04542">
    <property type="entry name" value="Sigma70_r2"/>
    <property type="match status" value="1"/>
</dbReference>
<proteinExistence type="predicted"/>
<dbReference type="InterPro" id="IPR036388">
    <property type="entry name" value="WH-like_DNA-bd_sf"/>
</dbReference>
<dbReference type="PANTHER" id="PTHR30603:SF17">
    <property type="entry name" value="RNA POLYMERASE SIGMA-G FACTOR"/>
    <property type="match status" value="1"/>
</dbReference>
<keyword evidence="2" id="KW-0731">Sigma factor</keyword>
<dbReference type="SUPFAM" id="SSF88946">
    <property type="entry name" value="Sigma2 domain of RNA polymerase sigma factors"/>
    <property type="match status" value="1"/>
</dbReference>
<evidence type="ECO:0000256" key="2">
    <source>
        <dbReference type="ARBA" id="ARBA00023082"/>
    </source>
</evidence>
<evidence type="ECO:0000256" key="3">
    <source>
        <dbReference type="ARBA" id="ARBA00023125"/>
    </source>
</evidence>
<dbReference type="PATRIC" id="fig|1341156.4.peg.71"/>
<evidence type="ECO:0000256" key="5">
    <source>
        <dbReference type="SAM" id="MobiDB-lite"/>
    </source>
</evidence>
<dbReference type="GO" id="GO:0003677">
    <property type="term" value="F:DNA binding"/>
    <property type="evidence" value="ECO:0007669"/>
    <property type="project" value="UniProtKB-KW"/>
</dbReference>
<dbReference type="NCBIfam" id="TIGR02937">
    <property type="entry name" value="sigma70-ECF"/>
    <property type="match status" value="1"/>
</dbReference>
<dbReference type="SUPFAM" id="SSF88659">
    <property type="entry name" value="Sigma3 and sigma4 domains of RNA polymerase sigma factors"/>
    <property type="match status" value="2"/>
</dbReference>
<dbReference type="InterPro" id="IPR007630">
    <property type="entry name" value="RNA_pol_sigma70_r4"/>
</dbReference>
<feature type="domain" description="RNA polymerase sigma-70 region 4" evidence="8">
    <location>
        <begin position="166"/>
        <end position="211"/>
    </location>
</feature>
<dbReference type="AlphaFoldDB" id="A0A011V502"/>
<dbReference type="OrthoDB" id="9809557at2"/>
<keyword evidence="3" id="KW-0238">DNA-binding</keyword>
<organism evidence="9 10">
    <name type="scientific">Ruminococcus albus SY3</name>
    <dbReference type="NCBI Taxonomy" id="1341156"/>
    <lineage>
        <taxon>Bacteria</taxon>
        <taxon>Bacillati</taxon>
        <taxon>Bacillota</taxon>
        <taxon>Clostridia</taxon>
        <taxon>Eubacteriales</taxon>
        <taxon>Oscillospiraceae</taxon>
        <taxon>Ruminococcus</taxon>
    </lineage>
</organism>
<comment type="caution">
    <text evidence="9">The sequence shown here is derived from an EMBL/GenBank/DDBJ whole genome shotgun (WGS) entry which is preliminary data.</text>
</comment>
<dbReference type="PANTHER" id="PTHR30603">
    <property type="entry name" value="RNA POLYMERASE SIGMA FACTOR RPO"/>
    <property type="match status" value="1"/>
</dbReference>
<evidence type="ECO:0000259" key="6">
    <source>
        <dbReference type="Pfam" id="PF04539"/>
    </source>
</evidence>
<evidence type="ECO:0000313" key="9">
    <source>
        <dbReference type="EMBL" id="EXM40572.1"/>
    </source>
</evidence>